<organism evidence="8 9">
    <name type="scientific">Moheibacter stercoris</name>
    <dbReference type="NCBI Taxonomy" id="1628251"/>
    <lineage>
        <taxon>Bacteria</taxon>
        <taxon>Pseudomonadati</taxon>
        <taxon>Bacteroidota</taxon>
        <taxon>Flavobacteriia</taxon>
        <taxon>Flavobacteriales</taxon>
        <taxon>Weeksellaceae</taxon>
        <taxon>Moheibacter</taxon>
    </lineage>
</organism>
<evidence type="ECO:0000256" key="5">
    <source>
        <dbReference type="ARBA" id="ARBA00023012"/>
    </source>
</evidence>
<keyword evidence="6" id="KW-1133">Transmembrane helix</keyword>
<dbReference type="InterPro" id="IPR011990">
    <property type="entry name" value="TPR-like_helical_dom_sf"/>
</dbReference>
<dbReference type="Gene3D" id="3.30.565.10">
    <property type="entry name" value="Histidine kinase-like ATPase, C-terminal domain"/>
    <property type="match status" value="1"/>
</dbReference>
<comment type="caution">
    <text evidence="8">The sequence shown here is derived from an EMBL/GenBank/DDBJ whole genome shotgun (WGS) entry which is preliminary data.</text>
</comment>
<dbReference type="Pfam" id="PF13424">
    <property type="entry name" value="TPR_12"/>
    <property type="match status" value="1"/>
</dbReference>
<keyword evidence="9" id="KW-1185">Reference proteome</keyword>
<dbReference type="EC" id="2.7.13.3" evidence="2"/>
<name>A0ABV2LQW8_9FLAO</name>
<evidence type="ECO:0000313" key="9">
    <source>
        <dbReference type="Proteomes" id="UP001549146"/>
    </source>
</evidence>
<feature type="transmembrane region" description="Helical" evidence="6">
    <location>
        <begin position="439"/>
        <end position="461"/>
    </location>
</feature>
<evidence type="ECO:0000256" key="4">
    <source>
        <dbReference type="ARBA" id="ARBA00022777"/>
    </source>
</evidence>
<keyword evidence="3" id="KW-0808">Transferase</keyword>
<dbReference type="Pfam" id="PF02518">
    <property type="entry name" value="HATPase_c"/>
    <property type="match status" value="1"/>
</dbReference>
<dbReference type="InterPro" id="IPR050482">
    <property type="entry name" value="Sensor_HK_TwoCompSys"/>
</dbReference>
<dbReference type="Gene3D" id="1.25.40.10">
    <property type="entry name" value="Tetratricopeptide repeat domain"/>
    <property type="match status" value="1"/>
</dbReference>
<dbReference type="SUPFAM" id="SSF48452">
    <property type="entry name" value="TPR-like"/>
    <property type="match status" value="1"/>
</dbReference>
<reference evidence="8 9" key="1">
    <citation type="submission" date="2024-06" db="EMBL/GenBank/DDBJ databases">
        <title>Genomic Encyclopedia of Type Strains, Phase IV (KMG-IV): sequencing the most valuable type-strain genomes for metagenomic binning, comparative biology and taxonomic classification.</title>
        <authorList>
            <person name="Goeker M."/>
        </authorList>
    </citation>
    <scope>NUCLEOTIDE SEQUENCE [LARGE SCALE GENOMIC DNA]</scope>
    <source>
        <strain evidence="8 9">DSM 29388</strain>
    </source>
</reference>
<evidence type="ECO:0000256" key="6">
    <source>
        <dbReference type="SAM" id="Phobius"/>
    </source>
</evidence>
<dbReference type="GO" id="GO:0016301">
    <property type="term" value="F:kinase activity"/>
    <property type="evidence" value="ECO:0007669"/>
    <property type="project" value="UniProtKB-KW"/>
</dbReference>
<sequence>MMRHCKVFYPLVISLFWLFSCQEKTQNGESDVKTTSLESKFESINQYNWIRDFANFKDESYQEKFEQLFNKSLSDKNFENAAAYLIAYGIAAKQTQNIDTAYVAEAIEFLEKHRDKISGEANSTLSHYIGAQYKNARQIQESNKWFENSFSKHIESNTHHQAIGLSHLLMGQNYFEQRSLDQAEKHLIAALEIFEKIGDRENKAKVSLMMHSMYVRNKAYDKAESILEEAIDIFEQEKSDFYALTGHIFYVHYHLEKYDTIKAIAQIDQMNQFAKSYKDITEYHSAILNLFLSMKFMGLKQEDSAAYYLNQAKEITERTGIPDLQMRTFFTNVSFANKFGKPLENPEEVEAYFNALFEGGEENSQYLVQLAVPLYFYNKKEGNYEKANIYSEYLISDAFNQAAKRVEHQLFELETKYQTELKEKTILQQEQKIEQKNKIIYWLILGAIVILFSFVVILFWLKNKSILKEKNLTENFASQLLHKTESERKRIASDLHDSVSNELVNLRHSIDEKDLSIKMKIDSILEEVRNISRNISPTLFDKIGFELSIEQLVERVQIQHDFFISSEIDYNGGISNDKELQLYRIIQEAITNILKHADAVAGKITIQETDQAILVEIKDNGKGFDVEKMLEKGNCFGLLNIKERAKYINGNVSFQSDKNGTIVKITIPKE</sequence>
<dbReference type="PANTHER" id="PTHR24421:SF10">
    <property type="entry name" value="NITRATE_NITRITE SENSOR PROTEIN NARQ"/>
    <property type="match status" value="1"/>
</dbReference>
<dbReference type="PROSITE" id="PS50109">
    <property type="entry name" value="HIS_KIN"/>
    <property type="match status" value="1"/>
</dbReference>
<protein>
    <recommendedName>
        <fullName evidence="2">histidine kinase</fullName>
        <ecNumber evidence="2">2.7.13.3</ecNumber>
    </recommendedName>
</protein>
<evidence type="ECO:0000259" key="7">
    <source>
        <dbReference type="PROSITE" id="PS50109"/>
    </source>
</evidence>
<comment type="catalytic activity">
    <reaction evidence="1">
        <text>ATP + protein L-histidine = ADP + protein N-phospho-L-histidine.</text>
        <dbReference type="EC" id="2.7.13.3"/>
    </reaction>
</comment>
<keyword evidence="4 8" id="KW-0418">Kinase</keyword>
<dbReference type="InterPro" id="IPR036890">
    <property type="entry name" value="HATPase_C_sf"/>
</dbReference>
<dbReference type="InterPro" id="IPR005467">
    <property type="entry name" value="His_kinase_dom"/>
</dbReference>
<dbReference type="CDD" id="cd16917">
    <property type="entry name" value="HATPase_UhpB-NarQ-NarX-like"/>
    <property type="match status" value="1"/>
</dbReference>
<dbReference type="PANTHER" id="PTHR24421">
    <property type="entry name" value="NITRATE/NITRITE SENSOR PROTEIN NARX-RELATED"/>
    <property type="match status" value="1"/>
</dbReference>
<keyword evidence="5" id="KW-0902">Two-component regulatory system</keyword>
<dbReference type="EMBL" id="JBEPMO010000001">
    <property type="protein sequence ID" value="MET3730816.1"/>
    <property type="molecule type" value="Genomic_DNA"/>
</dbReference>
<dbReference type="InterPro" id="IPR003594">
    <property type="entry name" value="HATPase_dom"/>
</dbReference>
<dbReference type="SMART" id="SM00387">
    <property type="entry name" value="HATPase_c"/>
    <property type="match status" value="1"/>
</dbReference>
<evidence type="ECO:0000256" key="2">
    <source>
        <dbReference type="ARBA" id="ARBA00012438"/>
    </source>
</evidence>
<proteinExistence type="predicted"/>
<evidence type="ECO:0000256" key="1">
    <source>
        <dbReference type="ARBA" id="ARBA00000085"/>
    </source>
</evidence>
<dbReference type="PROSITE" id="PS51257">
    <property type="entry name" value="PROKAR_LIPOPROTEIN"/>
    <property type="match status" value="1"/>
</dbReference>
<dbReference type="RefSeq" id="WP_354506348.1">
    <property type="nucleotide sequence ID" value="NZ_JBEPMO010000001.1"/>
</dbReference>
<evidence type="ECO:0000256" key="3">
    <source>
        <dbReference type="ARBA" id="ARBA00022679"/>
    </source>
</evidence>
<accession>A0ABV2LQW8</accession>
<gene>
    <name evidence="8" type="ORF">ABID46_000368</name>
</gene>
<keyword evidence="6" id="KW-0812">Transmembrane</keyword>
<keyword evidence="6" id="KW-0472">Membrane</keyword>
<dbReference type="Proteomes" id="UP001549146">
    <property type="component" value="Unassembled WGS sequence"/>
</dbReference>
<dbReference type="SUPFAM" id="SSF55874">
    <property type="entry name" value="ATPase domain of HSP90 chaperone/DNA topoisomerase II/histidine kinase"/>
    <property type="match status" value="1"/>
</dbReference>
<evidence type="ECO:0000313" key="8">
    <source>
        <dbReference type="EMBL" id="MET3730816.1"/>
    </source>
</evidence>
<feature type="domain" description="Histidine kinase" evidence="7">
    <location>
        <begin position="581"/>
        <end position="670"/>
    </location>
</feature>